<comment type="caution">
    <text evidence="1">The sequence shown here is derived from an EMBL/GenBank/DDBJ whole genome shotgun (WGS) entry which is preliminary data.</text>
</comment>
<organism evidence="1 2">
    <name type="scientific">Enterobacter agglomerans</name>
    <name type="common">Erwinia herbicola</name>
    <name type="synonym">Pantoea agglomerans</name>
    <dbReference type="NCBI Taxonomy" id="549"/>
    <lineage>
        <taxon>Bacteria</taxon>
        <taxon>Pseudomonadati</taxon>
        <taxon>Pseudomonadota</taxon>
        <taxon>Gammaproteobacteria</taxon>
        <taxon>Enterobacterales</taxon>
        <taxon>Erwiniaceae</taxon>
        <taxon>Pantoea</taxon>
        <taxon>Pantoea agglomerans group</taxon>
    </lineage>
</organism>
<dbReference type="RefSeq" id="WP_167423847.1">
    <property type="nucleotide sequence ID" value="NZ_JACSWY010000018.1"/>
</dbReference>
<dbReference type="Proteomes" id="UP000461948">
    <property type="component" value="Unassembled WGS sequence"/>
</dbReference>
<dbReference type="AlphaFoldDB" id="A0A7X2MJS3"/>
<protein>
    <submittedName>
        <fullName evidence="1">Uncharacterized protein</fullName>
    </submittedName>
</protein>
<dbReference type="EMBL" id="WKLC01000098">
    <property type="protein sequence ID" value="MSE14361.1"/>
    <property type="molecule type" value="Genomic_DNA"/>
</dbReference>
<reference evidence="1 2" key="1">
    <citation type="submission" date="2019-11" db="EMBL/GenBank/DDBJ databases">
        <title>Draft Genome Sequence of Plant Growth-Promoting Rhizosphere-Associated Bacteria.</title>
        <authorList>
            <person name="Vasilyev I.Y."/>
            <person name="Radchenko V."/>
            <person name="Ilnitskaya E.V."/>
        </authorList>
    </citation>
    <scope>NUCLEOTIDE SEQUENCE [LARGE SCALE GENOMIC DNA]</scope>
    <source>
        <strain evidence="1 2">VRA_MhP_f</strain>
    </source>
</reference>
<accession>A0A7X2MJS3</accession>
<evidence type="ECO:0000313" key="1">
    <source>
        <dbReference type="EMBL" id="MSE14361.1"/>
    </source>
</evidence>
<gene>
    <name evidence="1" type="ORF">GKC49_04140</name>
</gene>
<evidence type="ECO:0000313" key="2">
    <source>
        <dbReference type="Proteomes" id="UP000461948"/>
    </source>
</evidence>
<name>A0A7X2MJS3_ENTAG</name>
<sequence length="189" mass="20851">MSQIIKHPHSTAFTSPIQQDDITRVMGKYCLIRLDNGAESFWHNGHYVCEANGAYGETGVSDIARLTARAGGHSLRCIELPVPDGEWCWGDIAETLARSALSETVRASCIVTGCVTAQGRGVHFCNHPLLSGDNSNLWFPIGNNEDWFAAVERILIMNGLAENLTSLSPLRDGPDYMDWKATYNRKVII</sequence>
<proteinExistence type="predicted"/>